<dbReference type="InterPro" id="IPR012338">
    <property type="entry name" value="Beta-lactam/transpept-like"/>
</dbReference>
<dbReference type="GO" id="GO:0071555">
    <property type="term" value="P:cell wall organization"/>
    <property type="evidence" value="ECO:0007669"/>
    <property type="project" value="TreeGrafter"/>
</dbReference>
<protein>
    <submittedName>
        <fullName evidence="2">Penicillin-binding protein 2</fullName>
    </submittedName>
</protein>
<proteinExistence type="predicted"/>
<dbReference type="Gene3D" id="3.40.710.10">
    <property type="entry name" value="DD-peptidase/beta-lactamase superfamily"/>
    <property type="match status" value="1"/>
</dbReference>
<feature type="non-terminal residue" evidence="2">
    <location>
        <position position="108"/>
    </location>
</feature>
<dbReference type="InterPro" id="IPR050515">
    <property type="entry name" value="Beta-lactam/transpept"/>
</dbReference>
<gene>
    <name evidence="2" type="ORF">GT020_19115</name>
</gene>
<comment type="caution">
    <text evidence="2">The sequence shown here is derived from an EMBL/GenBank/DDBJ whole genome shotgun (WGS) entry which is preliminary data.</text>
</comment>
<sequence length="108" mass="11946">CSGFLELGTRKFHCWRRGGHGHVGVVASLEQSCDVFYYELAQRVGIDRIAAMARKLGIGVRHDLPMSAVAEGIAPDRAWKRARYDQEWRVGDSLNSSIGQGYVLASPL</sequence>
<dbReference type="GO" id="GO:0005886">
    <property type="term" value="C:plasma membrane"/>
    <property type="evidence" value="ECO:0007669"/>
    <property type="project" value="TreeGrafter"/>
</dbReference>
<dbReference type="Proteomes" id="UP000477543">
    <property type="component" value="Unassembled WGS sequence"/>
</dbReference>
<dbReference type="SUPFAM" id="SSF56601">
    <property type="entry name" value="beta-lactamase/transpeptidase-like"/>
    <property type="match status" value="1"/>
</dbReference>
<feature type="non-terminal residue" evidence="2">
    <location>
        <position position="1"/>
    </location>
</feature>
<accession>A0A6L9GAB0</accession>
<dbReference type="PANTHER" id="PTHR30627">
    <property type="entry name" value="PEPTIDOGLYCAN D,D-TRANSPEPTIDASE"/>
    <property type="match status" value="1"/>
</dbReference>
<dbReference type="Pfam" id="PF00905">
    <property type="entry name" value="Transpeptidase"/>
    <property type="match status" value="1"/>
</dbReference>
<evidence type="ECO:0000313" key="2">
    <source>
        <dbReference type="EMBL" id="NAZ18137.1"/>
    </source>
</evidence>
<dbReference type="GO" id="GO:0008658">
    <property type="term" value="F:penicillin binding"/>
    <property type="evidence" value="ECO:0007669"/>
    <property type="project" value="InterPro"/>
</dbReference>
<evidence type="ECO:0000259" key="1">
    <source>
        <dbReference type="Pfam" id="PF00905"/>
    </source>
</evidence>
<dbReference type="PANTHER" id="PTHR30627:SF2">
    <property type="entry name" value="PEPTIDOGLYCAN D,D-TRANSPEPTIDASE MRDA"/>
    <property type="match status" value="1"/>
</dbReference>
<dbReference type="EMBL" id="WYDN01000253">
    <property type="protein sequence ID" value="NAZ18137.1"/>
    <property type="molecule type" value="Genomic_DNA"/>
</dbReference>
<dbReference type="InterPro" id="IPR001460">
    <property type="entry name" value="PCN-bd_Tpept"/>
</dbReference>
<dbReference type="AlphaFoldDB" id="A0A6L9GAB0"/>
<organism evidence="2 3">
    <name type="scientific">Glutamicibacter soli</name>
    <dbReference type="NCBI Taxonomy" id="453836"/>
    <lineage>
        <taxon>Bacteria</taxon>
        <taxon>Bacillati</taxon>
        <taxon>Actinomycetota</taxon>
        <taxon>Actinomycetes</taxon>
        <taxon>Micrococcales</taxon>
        <taxon>Micrococcaceae</taxon>
        <taxon>Glutamicibacter</taxon>
    </lineage>
</organism>
<name>A0A6L9GAB0_9MICC</name>
<reference evidence="2 3" key="1">
    <citation type="submission" date="2020-01" db="EMBL/GenBank/DDBJ databases">
        <title>Glutamicibacter soli M275.</title>
        <authorList>
            <person name="Meng X."/>
        </authorList>
    </citation>
    <scope>NUCLEOTIDE SEQUENCE [LARGE SCALE GENOMIC DNA]</scope>
    <source>
        <strain evidence="2 3">M275</strain>
    </source>
</reference>
<evidence type="ECO:0000313" key="3">
    <source>
        <dbReference type="Proteomes" id="UP000477543"/>
    </source>
</evidence>
<dbReference type="GO" id="GO:0071972">
    <property type="term" value="F:peptidoglycan L,D-transpeptidase activity"/>
    <property type="evidence" value="ECO:0007669"/>
    <property type="project" value="TreeGrafter"/>
</dbReference>
<feature type="domain" description="Penicillin-binding protein transpeptidase" evidence="1">
    <location>
        <begin position="11"/>
        <end position="108"/>
    </location>
</feature>